<keyword evidence="3" id="KW-1185">Reference proteome</keyword>
<accession>A0ABS9PDI1</accession>
<dbReference type="Pfam" id="PF13409">
    <property type="entry name" value="GST_N_2"/>
    <property type="match status" value="1"/>
</dbReference>
<gene>
    <name evidence="2" type="ORF">HOP52_19045</name>
</gene>
<dbReference type="InterPro" id="IPR036249">
    <property type="entry name" value="Thioredoxin-like_sf"/>
</dbReference>
<protein>
    <submittedName>
        <fullName evidence="2">Glutathione S-transferase family protein</fullName>
    </submittedName>
</protein>
<dbReference type="EMBL" id="JABFUC010000025">
    <property type="protein sequence ID" value="MCG6659844.1"/>
    <property type="molecule type" value="Genomic_DNA"/>
</dbReference>
<comment type="caution">
    <text evidence="2">The sequence shown here is derived from an EMBL/GenBank/DDBJ whole genome shotgun (WGS) entry which is preliminary data.</text>
</comment>
<sequence>MVLERAGLGYRDVLVDRAGGGLDDPAFRRLNPQGLLPVLVDEHQGTALFETGAILLTLGERCHPERLAMATTRSALLAWLFFLSNTLHAELRLCFYTARFAPEPEAARALRGQVRLRLLKHLALLEAQADHGRGPWLLPEGESVLDPYLACLVRWLQLYPLDDPGPELPWERLPCLEALLKDLAAQPAIRRAASCEGITGRLFVAPDYPQLDLRAVTGRG</sequence>
<name>A0ABS9PDI1_9GAMM</name>
<dbReference type="Gene3D" id="3.40.30.10">
    <property type="entry name" value="Glutaredoxin"/>
    <property type="match status" value="1"/>
</dbReference>
<dbReference type="PANTHER" id="PTHR44051:SF8">
    <property type="entry name" value="GLUTATHIONE S-TRANSFERASE GSTA"/>
    <property type="match status" value="1"/>
</dbReference>
<feature type="domain" description="GST N-terminal" evidence="1">
    <location>
        <begin position="1"/>
        <end position="66"/>
    </location>
</feature>
<dbReference type="PROSITE" id="PS50404">
    <property type="entry name" value="GST_NTER"/>
    <property type="match status" value="1"/>
</dbReference>
<dbReference type="SUPFAM" id="SSF47616">
    <property type="entry name" value="GST C-terminal domain-like"/>
    <property type="match status" value="1"/>
</dbReference>
<dbReference type="PANTHER" id="PTHR44051">
    <property type="entry name" value="GLUTATHIONE S-TRANSFERASE-RELATED"/>
    <property type="match status" value="1"/>
</dbReference>
<dbReference type="InterPro" id="IPR004045">
    <property type="entry name" value="Glutathione_S-Trfase_N"/>
</dbReference>
<reference evidence="2 3" key="1">
    <citation type="submission" date="2020-05" db="EMBL/GenBank/DDBJ databases">
        <title>Comparative genomic analysis of denitrifying bacteria from Halomonas genus.</title>
        <authorList>
            <person name="Wang L."/>
            <person name="Shao Z."/>
        </authorList>
    </citation>
    <scope>NUCLEOTIDE SEQUENCE [LARGE SCALE GENOMIC DNA]</scope>
    <source>
        <strain evidence="2 3">A4</strain>
    </source>
</reference>
<dbReference type="Gene3D" id="1.20.1050.10">
    <property type="match status" value="1"/>
</dbReference>
<evidence type="ECO:0000313" key="2">
    <source>
        <dbReference type="EMBL" id="MCG6659844.1"/>
    </source>
</evidence>
<dbReference type="Proteomes" id="UP000814385">
    <property type="component" value="Unassembled WGS sequence"/>
</dbReference>
<organism evidence="2 3">
    <name type="scientific">Billgrantia campisalis</name>
    <dbReference type="NCBI Taxonomy" id="74661"/>
    <lineage>
        <taxon>Bacteria</taxon>
        <taxon>Pseudomonadati</taxon>
        <taxon>Pseudomonadota</taxon>
        <taxon>Gammaproteobacteria</taxon>
        <taxon>Oceanospirillales</taxon>
        <taxon>Halomonadaceae</taxon>
        <taxon>Billgrantia</taxon>
    </lineage>
</organism>
<dbReference type="InterPro" id="IPR036282">
    <property type="entry name" value="Glutathione-S-Trfase_C_sf"/>
</dbReference>
<evidence type="ECO:0000259" key="1">
    <source>
        <dbReference type="PROSITE" id="PS50404"/>
    </source>
</evidence>
<proteinExistence type="predicted"/>
<dbReference type="SUPFAM" id="SSF52833">
    <property type="entry name" value="Thioredoxin-like"/>
    <property type="match status" value="1"/>
</dbReference>
<evidence type="ECO:0000313" key="3">
    <source>
        <dbReference type="Proteomes" id="UP000814385"/>
    </source>
</evidence>